<accession>A0ABS4WD38</accession>
<evidence type="ECO:0000256" key="1">
    <source>
        <dbReference type="SAM" id="MobiDB-lite"/>
    </source>
</evidence>
<keyword evidence="2" id="KW-0732">Signal</keyword>
<organism evidence="3 4">
    <name type="scientific">Paeniglutamicibacter psychrophenolicus</name>
    <dbReference type="NCBI Taxonomy" id="257454"/>
    <lineage>
        <taxon>Bacteria</taxon>
        <taxon>Bacillati</taxon>
        <taxon>Actinomycetota</taxon>
        <taxon>Actinomycetes</taxon>
        <taxon>Micrococcales</taxon>
        <taxon>Micrococcaceae</taxon>
        <taxon>Paeniglutamicibacter</taxon>
    </lineage>
</organism>
<dbReference type="SUPFAM" id="SSF53850">
    <property type="entry name" value="Periplasmic binding protein-like II"/>
    <property type="match status" value="1"/>
</dbReference>
<evidence type="ECO:0000313" key="4">
    <source>
        <dbReference type="Proteomes" id="UP000766570"/>
    </source>
</evidence>
<feature type="region of interest" description="Disordered" evidence="1">
    <location>
        <begin position="101"/>
        <end position="146"/>
    </location>
</feature>
<dbReference type="Gene3D" id="3.40.190.10">
    <property type="entry name" value="Periplasmic binding protein-like II"/>
    <property type="match status" value="1"/>
</dbReference>
<name>A0ABS4WD38_9MICC</name>
<evidence type="ECO:0008006" key="5">
    <source>
        <dbReference type="Google" id="ProtNLM"/>
    </source>
</evidence>
<dbReference type="Gene3D" id="3.40.190.120">
    <property type="entry name" value="Osmoprotection protein (prox), domain 2"/>
    <property type="match status" value="1"/>
</dbReference>
<reference evidence="3 4" key="1">
    <citation type="submission" date="2021-03" db="EMBL/GenBank/DDBJ databases">
        <title>Sequencing the genomes of 1000 actinobacteria strains.</title>
        <authorList>
            <person name="Klenk H.-P."/>
        </authorList>
    </citation>
    <scope>NUCLEOTIDE SEQUENCE [LARGE SCALE GENOMIC DNA]</scope>
    <source>
        <strain evidence="3 4">DSM 15454</strain>
    </source>
</reference>
<protein>
    <recommendedName>
        <fullName evidence="5">ABC-type glycine betaine transport system substrate-binding domain-containing protein</fullName>
    </recommendedName>
</protein>
<feature type="chain" id="PRO_5047251556" description="ABC-type glycine betaine transport system substrate-binding domain-containing protein" evidence="2">
    <location>
        <begin position="22"/>
        <end position="344"/>
    </location>
</feature>
<feature type="signal peptide" evidence="2">
    <location>
        <begin position="1"/>
        <end position="21"/>
    </location>
</feature>
<sequence>MIRTTGPLGLLGIGALLLSLAACTSGTEVRTSQAATTRELVLVQGPDATSQALGHAYRDMLADAGINARLADPATDPVGEVLAGRADFTAAGSSRLLTALGKLPGAHGPEATASGTSADATGNASASEGADPGTESTSGNASVAPGDLDAAQTKRELHALAPGGFAVLESADAERTGTLVLTAATSARDQLVNTSELAPLCPQLEFGIASSIKAELTSQLAAKLACHPEAVTELSDAQARGVLPVISDEVQVQATTLENAGIPDNALVVLQGAEKLFAPESITPLITTDGVGQDAVKAINKLSSALKQEDLLNLNRMVTGRDALEPPKAADDWLTDKALVAGQR</sequence>
<evidence type="ECO:0000256" key="2">
    <source>
        <dbReference type="SAM" id="SignalP"/>
    </source>
</evidence>
<dbReference type="RefSeq" id="WP_209907187.1">
    <property type="nucleotide sequence ID" value="NZ_BAAAMI010000011.1"/>
</dbReference>
<gene>
    <name evidence="3" type="ORF">JOF46_002033</name>
</gene>
<keyword evidence="4" id="KW-1185">Reference proteome</keyword>
<dbReference type="PROSITE" id="PS51257">
    <property type="entry name" value="PROKAR_LIPOPROTEIN"/>
    <property type="match status" value="1"/>
</dbReference>
<comment type="caution">
    <text evidence="3">The sequence shown here is derived from an EMBL/GenBank/DDBJ whole genome shotgun (WGS) entry which is preliminary data.</text>
</comment>
<dbReference type="Proteomes" id="UP000766570">
    <property type="component" value="Unassembled WGS sequence"/>
</dbReference>
<dbReference type="EMBL" id="JAGIOE010000001">
    <property type="protein sequence ID" value="MBP2374121.1"/>
    <property type="molecule type" value="Genomic_DNA"/>
</dbReference>
<proteinExistence type="predicted"/>
<evidence type="ECO:0000313" key="3">
    <source>
        <dbReference type="EMBL" id="MBP2374121.1"/>
    </source>
</evidence>
<feature type="compositionally biased region" description="Low complexity" evidence="1">
    <location>
        <begin position="111"/>
        <end position="127"/>
    </location>
</feature>